<feature type="region of interest" description="Disordered" evidence="1">
    <location>
        <begin position="108"/>
        <end position="162"/>
    </location>
</feature>
<evidence type="ECO:0000259" key="2">
    <source>
        <dbReference type="Pfam" id="PF12770"/>
    </source>
</evidence>
<keyword evidence="4" id="KW-1185">Reference proteome</keyword>
<dbReference type="Pfam" id="PF12770">
    <property type="entry name" value="CHAT"/>
    <property type="match status" value="1"/>
</dbReference>
<feature type="domain" description="CHAT" evidence="2">
    <location>
        <begin position="512"/>
        <end position="685"/>
    </location>
</feature>
<dbReference type="InterPro" id="IPR024983">
    <property type="entry name" value="CHAT_dom"/>
</dbReference>
<dbReference type="RefSeq" id="WP_187224014.1">
    <property type="nucleotide sequence ID" value="NZ_JABVED010000021.1"/>
</dbReference>
<evidence type="ECO:0000313" key="4">
    <source>
        <dbReference type="Proteomes" id="UP000734823"/>
    </source>
</evidence>
<comment type="caution">
    <text evidence="3">The sequence shown here is derived from an EMBL/GenBank/DDBJ whole genome shotgun (WGS) entry which is preliminary data.</text>
</comment>
<gene>
    <name evidence="3" type="ORF">GPZ80_27635</name>
</gene>
<evidence type="ECO:0000313" key="3">
    <source>
        <dbReference type="EMBL" id="MBC6450940.1"/>
    </source>
</evidence>
<feature type="compositionally biased region" description="Pro residues" evidence="1">
    <location>
        <begin position="114"/>
        <end position="125"/>
    </location>
</feature>
<protein>
    <submittedName>
        <fullName evidence="3">CHAT domain-containing protein</fullName>
    </submittedName>
</protein>
<name>A0ABR7LE07_9PSEU</name>
<accession>A0ABR7LE07</accession>
<dbReference type="Proteomes" id="UP000734823">
    <property type="component" value="Unassembled WGS sequence"/>
</dbReference>
<evidence type="ECO:0000256" key="1">
    <source>
        <dbReference type="SAM" id="MobiDB-lite"/>
    </source>
</evidence>
<dbReference type="EMBL" id="JABVED010000021">
    <property type="protein sequence ID" value="MBC6450940.1"/>
    <property type="molecule type" value="Genomic_DNA"/>
</dbReference>
<sequence>MLHSEREQLVRLLTMRAHTDVISLLRSRPPLGWWANRQAKRLRKGIADAIARQIPPRLIAAAMLQDHNPDIVLAAMTPLIADNPAPEIAASVLLEILLQEPDVGTPRRRIWRLPPTPTPPSPPNAPIGRREPRPDYGSQRPVQDRTPGDIGGWGTGVWRPPWLNRPSDPAPVGTVTPGEPPDDFEPFEDFSTDPPSVREVWPTLECPASVDIDEQFDLTVGIGPKQDMALLGTGSIILPDQRVRLEIVLMYDPTAFAPVGWSNPVILTVGPANPYPVTTLRMTALRGESLRSRRDIGASFYVDGALRGYASRAIEVTGTPSGTVALFGGALLDIGPLLEHEAPDLVVVVERGEDLRGQTLLWSTRSSVSGVASAPGPYRSEIGEDPAAFARRVRLDVGAYGGDARGSTLKLIGVGRAIADHIPDEVCAALTAASAARYPDPATVLLLSSEPHVPWELAVLDPPPAVGSPFLGARMAIGRWVLARKRPRPTPPTEVRADRHIVVTARYEGVPGWARLPHAEAEAERLRLTYPPAVEVQPLHSAVLDCLEAGPDGGVLHFALHGKYDPENAQDGLVLLAPSEANPERLVPRFLQPDQVSAMAFSAAPFVFLNACQVGAAGEVLGDYSGLAKAFLAAGAAGVVAPLWNVNDEAASALADAFYRDAYGPQALAPAEILRRARAEVSRDHYPTWPATTLAYQFFGHPRLRLRRDQGA</sequence>
<reference evidence="3 4" key="1">
    <citation type="submission" date="2020-06" db="EMBL/GenBank/DDBJ databases">
        <title>Actinokineospora xiongansis sp. nov., isolated from soil of Baiyangdian.</title>
        <authorList>
            <person name="Zhang X."/>
        </authorList>
    </citation>
    <scope>NUCLEOTIDE SEQUENCE [LARGE SCALE GENOMIC DNA]</scope>
    <source>
        <strain evidence="3 4">HBU206404</strain>
    </source>
</reference>
<proteinExistence type="predicted"/>
<organism evidence="3 4">
    <name type="scientific">Actinokineospora xionganensis</name>
    <dbReference type="NCBI Taxonomy" id="2684470"/>
    <lineage>
        <taxon>Bacteria</taxon>
        <taxon>Bacillati</taxon>
        <taxon>Actinomycetota</taxon>
        <taxon>Actinomycetes</taxon>
        <taxon>Pseudonocardiales</taxon>
        <taxon>Pseudonocardiaceae</taxon>
        <taxon>Actinokineospora</taxon>
    </lineage>
</organism>